<gene>
    <name evidence="1" type="ORF">METZ01_LOCUS497689</name>
</gene>
<accession>A0A383DKP8</accession>
<feature type="non-terminal residue" evidence="1">
    <location>
        <position position="25"/>
    </location>
</feature>
<dbReference type="AlphaFoldDB" id="A0A383DKP8"/>
<name>A0A383DKP8_9ZZZZ</name>
<dbReference type="EMBL" id="UINC01217994">
    <property type="protein sequence ID" value="SVE44835.1"/>
    <property type="molecule type" value="Genomic_DNA"/>
</dbReference>
<organism evidence="1">
    <name type="scientific">marine metagenome</name>
    <dbReference type="NCBI Taxonomy" id="408172"/>
    <lineage>
        <taxon>unclassified sequences</taxon>
        <taxon>metagenomes</taxon>
        <taxon>ecological metagenomes</taxon>
    </lineage>
</organism>
<proteinExistence type="predicted"/>
<reference evidence="1" key="1">
    <citation type="submission" date="2018-05" db="EMBL/GenBank/DDBJ databases">
        <authorList>
            <person name="Lanie J.A."/>
            <person name="Ng W.-L."/>
            <person name="Kazmierczak K.M."/>
            <person name="Andrzejewski T.M."/>
            <person name="Davidsen T.M."/>
            <person name="Wayne K.J."/>
            <person name="Tettelin H."/>
            <person name="Glass J.I."/>
            <person name="Rusch D."/>
            <person name="Podicherti R."/>
            <person name="Tsui H.-C.T."/>
            <person name="Winkler M.E."/>
        </authorList>
    </citation>
    <scope>NUCLEOTIDE SEQUENCE</scope>
</reference>
<sequence>MSIKEQLEADGTAALKNKDRVRLGV</sequence>
<protein>
    <submittedName>
        <fullName evidence="1">Uncharacterized protein</fullName>
    </submittedName>
</protein>
<evidence type="ECO:0000313" key="1">
    <source>
        <dbReference type="EMBL" id="SVE44835.1"/>
    </source>
</evidence>